<dbReference type="Proteomes" id="UP000000448">
    <property type="component" value="Chromosome"/>
</dbReference>
<evidence type="ECO:0000313" key="2">
    <source>
        <dbReference type="EMBL" id="ACM92994.1"/>
    </source>
</evidence>
<name>B9L9E5_NAUPA</name>
<reference evidence="2 3" key="1">
    <citation type="journal article" date="2009" name="PLoS Genet.">
        <title>Adaptations to submarine hydrothermal environments exemplified by the genome of Nautilia profundicola.</title>
        <authorList>
            <person name="Campbell B.J."/>
            <person name="Smith J.L."/>
            <person name="Hanson T.E."/>
            <person name="Klotz M.G."/>
            <person name="Stein L.Y."/>
            <person name="Lee C.K."/>
            <person name="Wu D."/>
            <person name="Robinson J.M."/>
            <person name="Khouri H.M."/>
            <person name="Eisen J.A."/>
            <person name="Cary S.C."/>
        </authorList>
    </citation>
    <scope>NUCLEOTIDE SEQUENCE [LARGE SCALE GENOMIC DNA]</scope>
    <source>
        <strain evidence="3">ATCC BAA-1463 / DSM 18972 / AmH</strain>
    </source>
</reference>
<proteinExistence type="predicted"/>
<sequence>MALFYLFNLIVLSSVVGYFAWRLGKNFWVFFILSLLLSPIVGGLFLAIYDYYTTFLKGNK</sequence>
<dbReference type="RefSeq" id="WP_015902046.1">
    <property type="nucleotide sequence ID" value="NC_012115.1"/>
</dbReference>
<keyword evidence="1" id="KW-0812">Transmembrane</keyword>
<organism evidence="2 3">
    <name type="scientific">Nautilia profundicola (strain ATCC BAA-1463 / DSM 18972 / AmH)</name>
    <dbReference type="NCBI Taxonomy" id="598659"/>
    <lineage>
        <taxon>Bacteria</taxon>
        <taxon>Pseudomonadati</taxon>
        <taxon>Campylobacterota</taxon>
        <taxon>Epsilonproteobacteria</taxon>
        <taxon>Nautiliales</taxon>
        <taxon>Nautiliaceae</taxon>
        <taxon>Nautilia</taxon>
    </lineage>
</organism>
<gene>
    <name evidence="2" type="ordered locus">NAMH_0850</name>
</gene>
<dbReference type="KEGG" id="nam:NAMH_0850"/>
<dbReference type="EMBL" id="CP001279">
    <property type="protein sequence ID" value="ACM92994.1"/>
    <property type="molecule type" value="Genomic_DNA"/>
</dbReference>
<keyword evidence="1" id="KW-1133">Transmembrane helix</keyword>
<feature type="transmembrane region" description="Helical" evidence="1">
    <location>
        <begin position="27"/>
        <end position="52"/>
    </location>
</feature>
<evidence type="ECO:0000313" key="3">
    <source>
        <dbReference type="Proteomes" id="UP000000448"/>
    </source>
</evidence>
<dbReference type="STRING" id="598659.NAMH_0850"/>
<keyword evidence="1" id="KW-0472">Membrane</keyword>
<protein>
    <submittedName>
        <fullName evidence="2">Uncharacterized protein</fullName>
    </submittedName>
</protein>
<dbReference type="OrthoDB" id="5373250at2"/>
<evidence type="ECO:0000256" key="1">
    <source>
        <dbReference type="SAM" id="Phobius"/>
    </source>
</evidence>
<dbReference type="AlphaFoldDB" id="B9L9E5"/>
<keyword evidence="3" id="KW-1185">Reference proteome</keyword>
<dbReference type="HOGENOM" id="CLU_2936782_0_0_7"/>
<accession>B9L9E5</accession>